<organism evidence="2 3">
    <name type="scientific">Pseudobacteroides cellulosolvens ATCC 35603 = DSM 2933</name>
    <dbReference type="NCBI Taxonomy" id="398512"/>
    <lineage>
        <taxon>Bacteria</taxon>
        <taxon>Bacillati</taxon>
        <taxon>Bacillota</taxon>
        <taxon>Clostridia</taxon>
        <taxon>Eubacteriales</taxon>
        <taxon>Oscillospiraceae</taxon>
        <taxon>Pseudobacteroides</taxon>
    </lineage>
</organism>
<keyword evidence="1" id="KW-0472">Membrane</keyword>
<dbReference type="Proteomes" id="UP000036923">
    <property type="component" value="Unassembled WGS sequence"/>
</dbReference>
<evidence type="ECO:0000256" key="1">
    <source>
        <dbReference type="SAM" id="Phobius"/>
    </source>
</evidence>
<proteinExistence type="predicted"/>
<reference evidence="3" key="1">
    <citation type="submission" date="2015-07" db="EMBL/GenBank/DDBJ databases">
        <title>Near-Complete Genome Sequence of the Cellulolytic Bacterium Bacteroides (Pseudobacteroides) cellulosolvens ATCC 35603.</title>
        <authorList>
            <person name="Dassa B."/>
            <person name="Utturkar S.M."/>
            <person name="Klingeman D.M."/>
            <person name="Hurt R.A."/>
            <person name="Keller M."/>
            <person name="Xu J."/>
            <person name="Reddy Y.H.K."/>
            <person name="Borovok I."/>
            <person name="Grinberg I.R."/>
            <person name="Lamed R."/>
            <person name="Zhivin O."/>
            <person name="Bayer E.A."/>
            <person name="Brown S.D."/>
        </authorList>
    </citation>
    <scope>NUCLEOTIDE SEQUENCE [LARGE SCALE GENOMIC DNA]</scope>
    <source>
        <strain evidence="3">DSM 2933</strain>
    </source>
</reference>
<feature type="transmembrane region" description="Helical" evidence="1">
    <location>
        <begin position="23"/>
        <end position="41"/>
    </location>
</feature>
<keyword evidence="3" id="KW-1185">Reference proteome</keyword>
<dbReference type="RefSeq" id="WP_050753320.1">
    <property type="nucleotide sequence ID" value="NZ_LGTC01000001.1"/>
</dbReference>
<protein>
    <submittedName>
        <fullName evidence="2">Uncharacterized protein</fullName>
    </submittedName>
</protein>
<keyword evidence="1" id="KW-1133">Transmembrane helix</keyword>
<accession>A0A0L6JLP0</accession>
<dbReference type="STRING" id="398512.Bccel_1953"/>
<name>A0A0L6JLP0_9FIRM</name>
<dbReference type="EMBL" id="LGTC01000001">
    <property type="protein sequence ID" value="KNY26688.1"/>
    <property type="molecule type" value="Genomic_DNA"/>
</dbReference>
<evidence type="ECO:0000313" key="3">
    <source>
        <dbReference type="Proteomes" id="UP000036923"/>
    </source>
</evidence>
<keyword evidence="1" id="KW-0812">Transmembrane</keyword>
<dbReference type="AlphaFoldDB" id="A0A0L6JLP0"/>
<comment type="caution">
    <text evidence="2">The sequence shown here is derived from an EMBL/GenBank/DDBJ whole genome shotgun (WGS) entry which is preliminary data.</text>
</comment>
<sequence length="103" mass="10832">MISAFLIISITKGVDGTEGIKKVIIIFIVLAIITSILPVAVSKAAHKPIPLISKGVPAFASVGTASDANDENYGTSWKGNPPGWLAYDLSIVPESQRIKVQDG</sequence>
<evidence type="ECO:0000313" key="2">
    <source>
        <dbReference type="EMBL" id="KNY26688.1"/>
    </source>
</evidence>
<gene>
    <name evidence="2" type="ORF">Bccel_1953</name>
</gene>